<dbReference type="GO" id="GO:0047499">
    <property type="term" value="F:calcium-independent phospholipase A2 activity"/>
    <property type="evidence" value="ECO:0007669"/>
    <property type="project" value="TreeGrafter"/>
</dbReference>
<feature type="transmembrane region" description="Helical" evidence="6">
    <location>
        <begin position="392"/>
        <end position="410"/>
    </location>
</feature>
<evidence type="ECO:0000256" key="3">
    <source>
        <dbReference type="ARBA" id="ARBA00023098"/>
    </source>
</evidence>
<dbReference type="OrthoDB" id="1658288at2759"/>
<evidence type="ECO:0000259" key="7">
    <source>
        <dbReference type="PROSITE" id="PS51635"/>
    </source>
</evidence>
<dbReference type="GO" id="GO:0019369">
    <property type="term" value="P:arachidonate metabolic process"/>
    <property type="evidence" value="ECO:0007669"/>
    <property type="project" value="TreeGrafter"/>
</dbReference>
<keyword evidence="1 4" id="KW-0378">Hydrolase</keyword>
<feature type="region of interest" description="Disordered" evidence="5">
    <location>
        <begin position="349"/>
        <end position="369"/>
    </location>
</feature>
<protein>
    <recommendedName>
        <fullName evidence="7">PNPLA domain-containing protein</fullName>
    </recommendedName>
</protein>
<dbReference type="GO" id="GO:0046486">
    <property type="term" value="P:glycerolipid metabolic process"/>
    <property type="evidence" value="ECO:0007669"/>
    <property type="project" value="UniProtKB-ARBA"/>
</dbReference>
<evidence type="ECO:0000313" key="8">
    <source>
        <dbReference type="EMBL" id="KAF4632557.1"/>
    </source>
</evidence>
<keyword evidence="6" id="KW-0812">Transmembrane</keyword>
<comment type="caution">
    <text evidence="8">The sequence shown here is derived from an EMBL/GenBank/DDBJ whole genome shotgun (WGS) entry which is preliminary data.</text>
</comment>
<dbReference type="Gene3D" id="3.40.1090.10">
    <property type="entry name" value="Cytosolic phospholipase A2 catalytic domain"/>
    <property type="match status" value="1"/>
</dbReference>
<keyword evidence="6" id="KW-1133">Transmembrane helix</keyword>
<keyword evidence="9" id="KW-1185">Reference proteome</keyword>
<feature type="active site" description="Proton acceptor" evidence="4">
    <location>
        <position position="194"/>
    </location>
</feature>
<reference evidence="8 9" key="1">
    <citation type="submission" date="2020-03" db="EMBL/GenBank/DDBJ databases">
        <title>Draft Genome Sequence of Cudoniella acicularis.</title>
        <authorList>
            <person name="Buettner E."/>
            <person name="Kellner H."/>
        </authorList>
    </citation>
    <scope>NUCLEOTIDE SEQUENCE [LARGE SCALE GENOMIC DNA]</scope>
    <source>
        <strain evidence="8 9">DSM 108380</strain>
    </source>
</reference>
<feature type="short sequence motif" description="GXSXG" evidence="4">
    <location>
        <begin position="49"/>
        <end position="53"/>
    </location>
</feature>
<keyword evidence="6" id="KW-0472">Membrane</keyword>
<name>A0A8H4RQG0_9HELO</name>
<accession>A0A8H4RQG0</accession>
<dbReference type="AlphaFoldDB" id="A0A8H4RQG0"/>
<proteinExistence type="predicted"/>
<dbReference type="PROSITE" id="PS51635">
    <property type="entry name" value="PNPLA"/>
    <property type="match status" value="1"/>
</dbReference>
<evidence type="ECO:0000256" key="5">
    <source>
        <dbReference type="SAM" id="MobiDB-lite"/>
    </source>
</evidence>
<dbReference type="Proteomes" id="UP000566819">
    <property type="component" value="Unassembled WGS sequence"/>
</dbReference>
<evidence type="ECO:0000256" key="4">
    <source>
        <dbReference type="PROSITE-ProRule" id="PRU01161"/>
    </source>
</evidence>
<dbReference type="EMBL" id="JAAMPI010000337">
    <property type="protein sequence ID" value="KAF4632557.1"/>
    <property type="molecule type" value="Genomic_DNA"/>
</dbReference>
<dbReference type="InterPro" id="IPR002641">
    <property type="entry name" value="PNPLA_dom"/>
</dbReference>
<dbReference type="Pfam" id="PF01734">
    <property type="entry name" value="Patatin"/>
    <property type="match status" value="1"/>
</dbReference>
<evidence type="ECO:0000256" key="6">
    <source>
        <dbReference type="SAM" id="Phobius"/>
    </source>
</evidence>
<dbReference type="GO" id="GO:0016042">
    <property type="term" value="P:lipid catabolic process"/>
    <property type="evidence" value="ECO:0007669"/>
    <property type="project" value="UniProtKB-UniRule"/>
</dbReference>
<dbReference type="PANTHER" id="PTHR24185">
    <property type="entry name" value="CALCIUM-INDEPENDENT PHOSPHOLIPASE A2-GAMMA"/>
    <property type="match status" value="1"/>
</dbReference>
<dbReference type="SUPFAM" id="SSF52151">
    <property type="entry name" value="FabD/lysophospholipase-like"/>
    <property type="match status" value="1"/>
</dbReference>
<dbReference type="InterPro" id="IPR016035">
    <property type="entry name" value="Acyl_Trfase/lysoPLipase"/>
</dbReference>
<evidence type="ECO:0000313" key="9">
    <source>
        <dbReference type="Proteomes" id="UP000566819"/>
    </source>
</evidence>
<dbReference type="CDD" id="cd07216">
    <property type="entry name" value="Pat17_PNPLA8_PNPLA9_like3"/>
    <property type="match status" value="1"/>
</dbReference>
<feature type="domain" description="PNPLA" evidence="7">
    <location>
        <begin position="9"/>
        <end position="207"/>
    </location>
</feature>
<organism evidence="8 9">
    <name type="scientific">Cudoniella acicularis</name>
    <dbReference type="NCBI Taxonomy" id="354080"/>
    <lineage>
        <taxon>Eukaryota</taxon>
        <taxon>Fungi</taxon>
        <taxon>Dikarya</taxon>
        <taxon>Ascomycota</taxon>
        <taxon>Pezizomycotina</taxon>
        <taxon>Leotiomycetes</taxon>
        <taxon>Helotiales</taxon>
        <taxon>Tricladiaceae</taxon>
        <taxon>Cudoniella</taxon>
    </lineage>
</organism>
<keyword evidence="3 4" id="KW-0443">Lipid metabolism</keyword>
<comment type="caution">
    <text evidence="4">Lacks conserved residue(s) required for the propagation of feature annotation.</text>
</comment>
<feature type="short sequence motif" description="GXGXXG" evidence="4">
    <location>
        <begin position="13"/>
        <end position="18"/>
    </location>
</feature>
<sequence>MPDKDLRLLALDGGGVRGLSALMILQQLMETIDPDNPPKPCNYFDMIGGTSTGGLIAIMLGRLKMSIIDCINAYLSFSDRVFQRKRNSLTVDGNIKGRFDSEGLTRAVKELLIAQGLQEDALLKDVSEDLCKVFVCATSQETNETVCLTSYESPHDGSDLVNNLKIWEACRATSAASSFFNPITVGRHNTKFVDGPTRANNPIWELWDQAQLIWGPQPLESRIKCLVSIGTGLPSSKLFHGSNSHIGEVLKSIATETEETAVRFRRDKSHFEDSGRYYRFNVERGLEDVGLEESKKRGEITAATQRYIGSQGVVTQMQACADDLAGREHLPLAHRALAATATDTVGADSLTQRPARHSQPPNRQVDNAEHDHEIPSLRQPQLPILHCKMCNILFYLWISLATTSLAIGLWRSLATSDEGKGFTDAAYVVAVGGLVIYPIQNRHALRCKLKE</sequence>
<keyword evidence="2 4" id="KW-0442">Lipid degradation</keyword>
<dbReference type="GO" id="GO:0016020">
    <property type="term" value="C:membrane"/>
    <property type="evidence" value="ECO:0007669"/>
    <property type="project" value="TreeGrafter"/>
</dbReference>
<gene>
    <name evidence="8" type="ORF">G7Y89_g5568</name>
</gene>
<feature type="active site" description="Nucleophile" evidence="4">
    <location>
        <position position="51"/>
    </location>
</feature>
<dbReference type="PANTHER" id="PTHR24185:SF1">
    <property type="entry name" value="CALCIUM-INDEPENDENT PHOSPHOLIPASE A2-GAMMA"/>
    <property type="match status" value="1"/>
</dbReference>
<evidence type="ECO:0000256" key="1">
    <source>
        <dbReference type="ARBA" id="ARBA00022801"/>
    </source>
</evidence>
<evidence type="ECO:0000256" key="2">
    <source>
        <dbReference type="ARBA" id="ARBA00022963"/>
    </source>
</evidence>